<dbReference type="AlphaFoldDB" id="A0A9Q1JZ96"/>
<evidence type="ECO:0000313" key="2">
    <source>
        <dbReference type="EMBL" id="KAJ8433865.1"/>
    </source>
</evidence>
<keyword evidence="3" id="KW-1185">Reference proteome</keyword>
<accession>A0A9Q1JZ96</accession>
<evidence type="ECO:0000256" key="1">
    <source>
        <dbReference type="SAM" id="MobiDB-lite"/>
    </source>
</evidence>
<feature type="region of interest" description="Disordered" evidence="1">
    <location>
        <begin position="225"/>
        <end position="246"/>
    </location>
</feature>
<feature type="compositionally biased region" description="Polar residues" evidence="1">
    <location>
        <begin position="64"/>
        <end position="80"/>
    </location>
</feature>
<reference evidence="2" key="1">
    <citation type="submission" date="2022-04" db="EMBL/GenBank/DDBJ databases">
        <title>Carnegiea gigantea Genome sequencing and assembly v2.</title>
        <authorList>
            <person name="Copetti D."/>
            <person name="Sanderson M.J."/>
            <person name="Burquez A."/>
            <person name="Wojciechowski M.F."/>
        </authorList>
    </citation>
    <scope>NUCLEOTIDE SEQUENCE</scope>
    <source>
        <strain evidence="2">SGP5-SGP5p</strain>
        <tissue evidence="2">Aerial part</tissue>
    </source>
</reference>
<feature type="compositionally biased region" description="Pro residues" evidence="1">
    <location>
        <begin position="270"/>
        <end position="281"/>
    </location>
</feature>
<dbReference type="PANTHER" id="PTHR33240:SF17">
    <property type="entry name" value="EUKARYOTIC PEPTIDE CHAIN RELEASE FACTOR GTP-BINDING SUBUNIT-LIKE"/>
    <property type="match status" value="1"/>
</dbReference>
<organism evidence="2 3">
    <name type="scientific">Carnegiea gigantea</name>
    <dbReference type="NCBI Taxonomy" id="171969"/>
    <lineage>
        <taxon>Eukaryota</taxon>
        <taxon>Viridiplantae</taxon>
        <taxon>Streptophyta</taxon>
        <taxon>Embryophyta</taxon>
        <taxon>Tracheophyta</taxon>
        <taxon>Spermatophyta</taxon>
        <taxon>Magnoliopsida</taxon>
        <taxon>eudicotyledons</taxon>
        <taxon>Gunneridae</taxon>
        <taxon>Pentapetalae</taxon>
        <taxon>Caryophyllales</taxon>
        <taxon>Cactineae</taxon>
        <taxon>Cactaceae</taxon>
        <taxon>Cactoideae</taxon>
        <taxon>Echinocereeae</taxon>
        <taxon>Carnegiea</taxon>
    </lineage>
</organism>
<dbReference type="Proteomes" id="UP001153076">
    <property type="component" value="Unassembled WGS sequence"/>
</dbReference>
<feature type="compositionally biased region" description="Polar residues" evidence="1">
    <location>
        <begin position="43"/>
        <end position="54"/>
    </location>
</feature>
<sequence length="299" mass="32900">MEAANSMRPLPHFDYVPITACEPFHQLIRIPSPHYIDRDREASQSNQNGRPQTGNHDRLAAATTRPSSCPEQGLSTKSTTALTPYKGPCFLCGEREPAQPQPRDEECSTKVVAAIARGYAEGMTRSAWTAQLRGAQQVLTAEQGACVTVPTMVFGRREAPPFTSPHNDPLVVEMKVASVIIRRILIDTGSSVDIITWDCMKKLTYPRRDIVAFVHPILGFEGQEPAGARLHNGGRPRSSHPPGSLELVSPRPCISTLWHLHDLADSSTPWPWPPSQPPQLPQPQLWKAPFLADTTNPSS</sequence>
<evidence type="ECO:0000313" key="3">
    <source>
        <dbReference type="Proteomes" id="UP001153076"/>
    </source>
</evidence>
<dbReference type="PANTHER" id="PTHR33240">
    <property type="entry name" value="OS08G0508500 PROTEIN"/>
    <property type="match status" value="1"/>
</dbReference>
<protein>
    <submittedName>
        <fullName evidence="2">Uncharacterized protein</fullName>
    </submittedName>
</protein>
<proteinExistence type="predicted"/>
<feature type="region of interest" description="Disordered" evidence="1">
    <location>
        <begin position="40"/>
        <end position="80"/>
    </location>
</feature>
<comment type="caution">
    <text evidence="2">The sequence shown here is derived from an EMBL/GenBank/DDBJ whole genome shotgun (WGS) entry which is preliminary data.</text>
</comment>
<gene>
    <name evidence="2" type="ORF">Cgig2_032076</name>
</gene>
<name>A0A9Q1JZ96_9CARY</name>
<dbReference type="EMBL" id="JAKOGI010000514">
    <property type="protein sequence ID" value="KAJ8433865.1"/>
    <property type="molecule type" value="Genomic_DNA"/>
</dbReference>
<feature type="region of interest" description="Disordered" evidence="1">
    <location>
        <begin position="268"/>
        <end position="299"/>
    </location>
</feature>